<evidence type="ECO:0000256" key="1">
    <source>
        <dbReference type="ARBA" id="ARBA00022860"/>
    </source>
</evidence>
<dbReference type="EMBL" id="JAKOGI010001021">
    <property type="protein sequence ID" value="KAJ8428333.1"/>
    <property type="molecule type" value="Genomic_DNA"/>
</dbReference>
<feature type="region of interest" description="Disordered" evidence="3">
    <location>
        <begin position="357"/>
        <end position="538"/>
    </location>
</feature>
<dbReference type="PANTHER" id="PTHR32295">
    <property type="entry name" value="IQ-DOMAIN 5-RELATED"/>
    <property type="match status" value="1"/>
</dbReference>
<evidence type="ECO:0000256" key="2">
    <source>
        <dbReference type="ARBA" id="ARBA00024341"/>
    </source>
</evidence>
<evidence type="ECO:0000313" key="5">
    <source>
        <dbReference type="Proteomes" id="UP001153076"/>
    </source>
</evidence>
<dbReference type="AlphaFoldDB" id="A0A9Q1H0Z5"/>
<feature type="compositionally biased region" description="Low complexity" evidence="3">
    <location>
        <begin position="88"/>
        <end position="99"/>
    </location>
</feature>
<keyword evidence="1" id="KW-0112">Calmodulin-binding</keyword>
<keyword evidence="5" id="KW-1185">Reference proteome</keyword>
<evidence type="ECO:0000313" key="4">
    <source>
        <dbReference type="EMBL" id="KAJ8428333.1"/>
    </source>
</evidence>
<protein>
    <submittedName>
        <fullName evidence="4">Uncharacterized protein</fullName>
    </submittedName>
</protein>
<feature type="compositionally biased region" description="Polar residues" evidence="3">
    <location>
        <begin position="373"/>
        <end position="410"/>
    </location>
</feature>
<dbReference type="GO" id="GO:0005516">
    <property type="term" value="F:calmodulin binding"/>
    <property type="evidence" value="ECO:0007669"/>
    <property type="project" value="UniProtKB-KW"/>
</dbReference>
<feature type="compositionally biased region" description="Low complexity" evidence="3">
    <location>
        <begin position="512"/>
        <end position="526"/>
    </location>
</feature>
<feature type="compositionally biased region" description="Polar residues" evidence="3">
    <location>
        <begin position="527"/>
        <end position="538"/>
    </location>
</feature>
<gene>
    <name evidence="4" type="ORF">Cgig2_002686</name>
</gene>
<dbReference type="PANTHER" id="PTHR32295:SF216">
    <property type="entry name" value="PROTEIN IQ-DOMAIN 3"/>
    <property type="match status" value="1"/>
</dbReference>
<proteinExistence type="inferred from homology"/>
<feature type="region of interest" description="Disordered" evidence="3">
    <location>
        <begin position="1"/>
        <end position="103"/>
    </location>
</feature>
<evidence type="ECO:0000256" key="3">
    <source>
        <dbReference type="SAM" id="MobiDB-lite"/>
    </source>
</evidence>
<feature type="compositionally biased region" description="Basic and acidic residues" evidence="3">
    <location>
        <begin position="15"/>
        <end position="28"/>
    </location>
</feature>
<dbReference type="PROSITE" id="PS50096">
    <property type="entry name" value="IQ"/>
    <property type="match status" value="1"/>
</dbReference>
<feature type="compositionally biased region" description="Basic residues" evidence="3">
    <location>
        <begin position="29"/>
        <end position="41"/>
    </location>
</feature>
<name>A0A9Q1H0Z5_9CARY</name>
<organism evidence="4 5">
    <name type="scientific">Carnegiea gigantea</name>
    <dbReference type="NCBI Taxonomy" id="171969"/>
    <lineage>
        <taxon>Eukaryota</taxon>
        <taxon>Viridiplantae</taxon>
        <taxon>Streptophyta</taxon>
        <taxon>Embryophyta</taxon>
        <taxon>Tracheophyta</taxon>
        <taxon>Spermatophyta</taxon>
        <taxon>Magnoliopsida</taxon>
        <taxon>eudicotyledons</taxon>
        <taxon>Gunneridae</taxon>
        <taxon>Pentapetalae</taxon>
        <taxon>Caryophyllales</taxon>
        <taxon>Cactineae</taxon>
        <taxon>Cactaceae</taxon>
        <taxon>Cactoideae</taxon>
        <taxon>Echinocereeae</taxon>
        <taxon>Carnegiea</taxon>
    </lineage>
</organism>
<comment type="similarity">
    <text evidence="2">Belongs to the IQD family.</text>
</comment>
<feature type="compositionally biased region" description="Basic and acidic residues" evidence="3">
    <location>
        <begin position="484"/>
        <end position="498"/>
    </location>
</feature>
<dbReference type="Proteomes" id="UP001153076">
    <property type="component" value="Unassembled WGS sequence"/>
</dbReference>
<comment type="caution">
    <text evidence="4">The sequence shown here is derived from an EMBL/GenBank/DDBJ whole genome shotgun (WGS) entry which is preliminary data.</text>
</comment>
<accession>A0A9Q1H0Z5</accession>
<feature type="compositionally biased region" description="Polar residues" evidence="3">
    <location>
        <begin position="443"/>
        <end position="459"/>
    </location>
</feature>
<dbReference type="OrthoDB" id="1923765at2759"/>
<reference evidence="4" key="1">
    <citation type="submission" date="2022-04" db="EMBL/GenBank/DDBJ databases">
        <title>Carnegiea gigantea Genome sequencing and assembly v2.</title>
        <authorList>
            <person name="Copetti D."/>
            <person name="Sanderson M.J."/>
            <person name="Burquez A."/>
            <person name="Wojciechowski M.F."/>
        </authorList>
    </citation>
    <scope>NUCLEOTIDE SEQUENCE</scope>
    <source>
        <strain evidence="4">SGP5-SGP5p</strain>
        <tissue evidence="4">Aerial part</tissue>
    </source>
</reference>
<sequence>MGRKGNWINAVKKALHPESKEKSNQERGKSKKKWFRKKKRSDPKSPKPLETTPTTTAPPPLAPRAVAAPESPKLSEADNNQTKHASNVAVPATKATAAAPPQPVKLSEADKEQTNHAYNVVLATAKAAEAAVTAAEVGHLTANASRFAGKSKEELAAIKIQTAFRGYMVQFLLNFLDRRFMLGNDVVGPPIRLPEKHARRTLHALRGLMRLKTVMQGQAVKHQTTNTLKCMRTLARVQSRVRERRLKQAEDNQAYQKTIQQKYEKGQAKVLEKSEQNGDGWDSSGKTREQIEAKLQSKHEAAIRRERTMAYAYSHQQPWKPTPRPASTLYVDPNNSHWGWSWLERWLAARPWETATIPDKDFSNHSSRRVKSSETGISRTEKPSPTSIPKQQPRSANGRLATSSAPSKPFSTAAKKLKSPSPRASPMTSPRGSTWGLDDDTRSMLSLQSEQSRRNSVTGSFVGDDESLAIGRTVPSYMAPIESAKAKSQETKRDKSVTPDRLSVSSARKRLSYSPSPGRSRPSTSSIADANSISDQHT</sequence>